<protein>
    <recommendedName>
        <fullName evidence="4">Thioredoxin domain-containing protein</fullName>
    </recommendedName>
</protein>
<keyword evidence="2" id="KW-0732">Signal</keyword>
<reference evidence="3" key="1">
    <citation type="submission" date="2021-01" db="EMBL/GenBank/DDBJ databases">
        <authorList>
            <person name="Corre E."/>
            <person name="Pelletier E."/>
            <person name="Niang G."/>
            <person name="Scheremetjew M."/>
            <person name="Finn R."/>
            <person name="Kale V."/>
            <person name="Holt S."/>
            <person name="Cochrane G."/>
            <person name="Meng A."/>
            <person name="Brown T."/>
            <person name="Cohen L."/>
        </authorList>
    </citation>
    <scope>NUCLEOTIDE SEQUENCE</scope>
    <source>
        <strain evidence="3">308</strain>
    </source>
</reference>
<feature type="signal peptide" evidence="2">
    <location>
        <begin position="1"/>
        <end position="32"/>
    </location>
</feature>
<evidence type="ECO:0008006" key="4">
    <source>
        <dbReference type="Google" id="ProtNLM"/>
    </source>
</evidence>
<evidence type="ECO:0000256" key="2">
    <source>
        <dbReference type="SAM" id="SignalP"/>
    </source>
</evidence>
<proteinExistence type="predicted"/>
<evidence type="ECO:0000313" key="3">
    <source>
        <dbReference type="EMBL" id="CAD8901897.1"/>
    </source>
</evidence>
<name>A0A7S1BZW7_9STRA</name>
<feature type="region of interest" description="Disordered" evidence="1">
    <location>
        <begin position="206"/>
        <end position="249"/>
    </location>
</feature>
<dbReference type="EMBL" id="HBFR01039836">
    <property type="protein sequence ID" value="CAD8901897.1"/>
    <property type="molecule type" value="Transcribed_RNA"/>
</dbReference>
<gene>
    <name evidence="3" type="ORF">CHYS00102_LOCUS29116</name>
</gene>
<feature type="chain" id="PRO_5030504094" description="Thioredoxin domain-containing protein" evidence="2">
    <location>
        <begin position="33"/>
        <end position="249"/>
    </location>
</feature>
<evidence type="ECO:0000256" key="1">
    <source>
        <dbReference type="SAM" id="MobiDB-lite"/>
    </source>
</evidence>
<dbReference type="AlphaFoldDB" id="A0A7S1BZW7"/>
<dbReference type="InterPro" id="IPR017937">
    <property type="entry name" value="Thioredoxin_CS"/>
</dbReference>
<feature type="compositionally biased region" description="Basic and acidic residues" evidence="1">
    <location>
        <begin position="226"/>
        <end position="236"/>
    </location>
</feature>
<organism evidence="3">
    <name type="scientific">Corethron hystrix</name>
    <dbReference type="NCBI Taxonomy" id="216773"/>
    <lineage>
        <taxon>Eukaryota</taxon>
        <taxon>Sar</taxon>
        <taxon>Stramenopiles</taxon>
        <taxon>Ochrophyta</taxon>
        <taxon>Bacillariophyta</taxon>
        <taxon>Coscinodiscophyceae</taxon>
        <taxon>Corethrophycidae</taxon>
        <taxon>Corethrales</taxon>
        <taxon>Corethraceae</taxon>
        <taxon>Corethron</taxon>
    </lineage>
</organism>
<accession>A0A7S1BZW7</accession>
<dbReference type="PROSITE" id="PS00194">
    <property type="entry name" value="THIOREDOXIN_1"/>
    <property type="match status" value="1"/>
</dbReference>
<sequence length="249" mass="28556">MSAEKNMKRQRQFQLCSMILVSVLLTVQTVSASISPWKGDGSGRYLFGTYKVPSLPKFGRKIGSRDQTSSAENLDTDLIMFTGDNCAHCDEMEPYLQFFEKKLHKQIQRLNVWRSAKYYRLFKDTDMGCGGLPYFFNRKSKQAICGATSPDNLILFMTGRNTDLFEYDPTDMDLHRYLSADDMKDHELVELVSKSDGARKRIMAMEREAQREQEGGSEEGPAFLRKMQDAISRGRDNLMSSMEEDDVEE</sequence>